<dbReference type="PRINTS" id="PR00926">
    <property type="entry name" value="MITOCARRIER"/>
</dbReference>
<evidence type="ECO:0000256" key="2">
    <source>
        <dbReference type="ARBA" id="ARBA00006375"/>
    </source>
</evidence>
<evidence type="ECO:0000256" key="3">
    <source>
        <dbReference type="ARBA" id="ARBA00022448"/>
    </source>
</evidence>
<evidence type="ECO:0000313" key="15">
    <source>
        <dbReference type="Proteomes" id="UP000494256"/>
    </source>
</evidence>
<accession>A0A8S0ZHZ0</accession>
<dbReference type="Pfam" id="PF00153">
    <property type="entry name" value="Mito_carr"/>
    <property type="match status" value="3"/>
</dbReference>
<keyword evidence="3 10" id="KW-0813">Transport</keyword>
<dbReference type="PANTHER" id="PTHR45624:SF4">
    <property type="entry name" value="CONGESTED-LIKE TRACHEA PROTEIN-RELATED"/>
    <property type="match status" value="1"/>
</dbReference>
<dbReference type="AlphaFoldDB" id="A0A8S0ZHZ0"/>
<dbReference type="InterPro" id="IPR002067">
    <property type="entry name" value="MCP"/>
</dbReference>
<dbReference type="PROSITE" id="PS50920">
    <property type="entry name" value="SOLCAR"/>
    <property type="match status" value="3"/>
</dbReference>
<evidence type="ECO:0000313" key="12">
    <source>
        <dbReference type="EMBL" id="CAB3232904.1"/>
    </source>
</evidence>
<comment type="caution">
    <text evidence="12">The sequence shown here is derived from an EMBL/GenBank/DDBJ whole genome shotgun (WGS) entry which is preliminary data.</text>
</comment>
<dbReference type="Proteomes" id="UP000494106">
    <property type="component" value="Unassembled WGS sequence"/>
</dbReference>
<keyword evidence="4 9" id="KW-0812">Transmembrane</keyword>
<comment type="subcellular location">
    <subcellularLocation>
        <location evidence="1">Mitochondrion membrane</location>
        <topology evidence="1">Multi-pass membrane protein</topology>
    </subcellularLocation>
</comment>
<keyword evidence="6 11" id="KW-1133">Transmembrane helix</keyword>
<keyword evidence="5" id="KW-0677">Repeat</keyword>
<evidence type="ECO:0000313" key="14">
    <source>
        <dbReference type="Proteomes" id="UP000494106"/>
    </source>
</evidence>
<dbReference type="InterPro" id="IPR050567">
    <property type="entry name" value="Mitochondrial_Carrier"/>
</dbReference>
<evidence type="ECO:0000256" key="5">
    <source>
        <dbReference type="ARBA" id="ARBA00022737"/>
    </source>
</evidence>
<dbReference type="GO" id="GO:0015227">
    <property type="term" value="F:O-acyl-L-carnitine transmembrane transporter activity"/>
    <property type="evidence" value="ECO:0007669"/>
    <property type="project" value="TreeGrafter"/>
</dbReference>
<comment type="similarity">
    <text evidence="2 10">Belongs to the mitochondrial carrier (TC 2.A.29) family.</text>
</comment>
<dbReference type="SUPFAM" id="SSF103506">
    <property type="entry name" value="Mitochondrial carrier"/>
    <property type="match status" value="1"/>
</dbReference>
<evidence type="ECO:0000256" key="10">
    <source>
        <dbReference type="RuleBase" id="RU000488"/>
    </source>
</evidence>
<dbReference type="GO" id="GO:0006839">
    <property type="term" value="P:mitochondrial transport"/>
    <property type="evidence" value="ECO:0007669"/>
    <property type="project" value="TreeGrafter"/>
</dbReference>
<feature type="transmembrane region" description="Helical" evidence="11">
    <location>
        <begin position="108"/>
        <end position="126"/>
    </location>
</feature>
<dbReference type="Gene3D" id="1.50.40.10">
    <property type="entry name" value="Mitochondrial carrier domain"/>
    <property type="match status" value="2"/>
</dbReference>
<name>A0A8S0ZHZ0_ARCPL</name>
<feature type="repeat" description="Solcar" evidence="9">
    <location>
        <begin position="202"/>
        <end position="287"/>
    </location>
</feature>
<dbReference type="InterPro" id="IPR018108">
    <property type="entry name" value="MCP_transmembrane"/>
</dbReference>
<feature type="repeat" description="Solcar" evidence="9">
    <location>
        <begin position="5"/>
        <end position="96"/>
    </location>
</feature>
<dbReference type="GO" id="GO:0031966">
    <property type="term" value="C:mitochondrial membrane"/>
    <property type="evidence" value="ECO:0007669"/>
    <property type="project" value="UniProtKB-SubCell"/>
</dbReference>
<dbReference type="OrthoDB" id="14252at2759"/>
<organism evidence="12 15">
    <name type="scientific">Arctia plantaginis</name>
    <name type="common">Wood tiger moth</name>
    <name type="synonym">Phalaena plantaginis</name>
    <dbReference type="NCBI Taxonomy" id="874455"/>
    <lineage>
        <taxon>Eukaryota</taxon>
        <taxon>Metazoa</taxon>
        <taxon>Ecdysozoa</taxon>
        <taxon>Arthropoda</taxon>
        <taxon>Hexapoda</taxon>
        <taxon>Insecta</taxon>
        <taxon>Pterygota</taxon>
        <taxon>Neoptera</taxon>
        <taxon>Endopterygota</taxon>
        <taxon>Lepidoptera</taxon>
        <taxon>Glossata</taxon>
        <taxon>Ditrysia</taxon>
        <taxon>Noctuoidea</taxon>
        <taxon>Erebidae</taxon>
        <taxon>Arctiinae</taxon>
        <taxon>Arctia</taxon>
    </lineage>
</organism>
<dbReference type="GO" id="GO:1902603">
    <property type="term" value="P:carnitine transmembrane transport"/>
    <property type="evidence" value="ECO:0007669"/>
    <property type="project" value="TreeGrafter"/>
</dbReference>
<evidence type="ECO:0000313" key="13">
    <source>
        <dbReference type="EMBL" id="CAB3241393.1"/>
    </source>
</evidence>
<evidence type="ECO:0000256" key="8">
    <source>
        <dbReference type="ARBA" id="ARBA00023136"/>
    </source>
</evidence>
<feature type="transmembrane region" description="Helical" evidence="11">
    <location>
        <begin position="68"/>
        <end position="88"/>
    </location>
</feature>
<dbReference type="InterPro" id="IPR023395">
    <property type="entry name" value="MCP_dom_sf"/>
</dbReference>
<evidence type="ECO:0000256" key="9">
    <source>
        <dbReference type="PROSITE-ProRule" id="PRU00282"/>
    </source>
</evidence>
<dbReference type="EMBL" id="CADEBC010000509">
    <property type="protein sequence ID" value="CAB3241393.1"/>
    <property type="molecule type" value="Genomic_DNA"/>
</dbReference>
<sequence>MSEKHSLYKYFFCGGLGRVFSITLGYPLDTVKVILQTMPVPKPGEPPLYSGMIDCIVKSIQKDGFKSLFRGMMAPLVISVPVNSILFLSFGLGKKLFEKDVDPSMPELFVAGAFSGTLTSFLVGPAERIKCLLQVRDDGTSTVKYRGTFDCFKLLYAQGGIRNVYKGTTATLLRDIPATGLFFMSYDSLMKITVSKDTCPSNKMAACMFAGGVSGMCYWIVAMPADLLKTRFQTAPEGKYSGLMDVFKQLMSREGPRGLFTGLTPVLVRAFPVNAVTFLGFEIGVKVYDWILPAL</sequence>
<evidence type="ECO:0008006" key="16">
    <source>
        <dbReference type="Google" id="ProtNLM"/>
    </source>
</evidence>
<evidence type="ECO:0000256" key="7">
    <source>
        <dbReference type="ARBA" id="ARBA00023128"/>
    </source>
</evidence>
<keyword evidence="8 9" id="KW-0472">Membrane</keyword>
<keyword evidence="7" id="KW-0496">Mitochondrion</keyword>
<gene>
    <name evidence="12" type="ORF">APLA_LOCUS5921</name>
    <name evidence="13" type="ORF">APLA_LOCUS8579</name>
</gene>
<reference evidence="14 15" key="1">
    <citation type="submission" date="2020-04" db="EMBL/GenBank/DDBJ databases">
        <authorList>
            <person name="Wallbank WR R."/>
            <person name="Pardo Diaz C."/>
            <person name="Kozak K."/>
            <person name="Martin S."/>
            <person name="Jiggins C."/>
            <person name="Moest M."/>
            <person name="Warren A I."/>
            <person name="Byers J.R.P. K."/>
            <person name="Montejo-Kovacevich G."/>
            <person name="Yen C E."/>
        </authorList>
    </citation>
    <scope>NUCLEOTIDE SEQUENCE [LARGE SCALE GENOMIC DNA]</scope>
</reference>
<evidence type="ECO:0000256" key="1">
    <source>
        <dbReference type="ARBA" id="ARBA00004225"/>
    </source>
</evidence>
<evidence type="ECO:0000256" key="11">
    <source>
        <dbReference type="SAM" id="Phobius"/>
    </source>
</evidence>
<dbReference type="EMBL" id="CADEBD010000292">
    <property type="protein sequence ID" value="CAB3232904.1"/>
    <property type="molecule type" value="Genomic_DNA"/>
</dbReference>
<proteinExistence type="inferred from homology"/>
<evidence type="ECO:0000256" key="4">
    <source>
        <dbReference type="ARBA" id="ARBA00022692"/>
    </source>
</evidence>
<evidence type="ECO:0000256" key="6">
    <source>
        <dbReference type="ARBA" id="ARBA00022989"/>
    </source>
</evidence>
<feature type="repeat" description="Solcar" evidence="9">
    <location>
        <begin position="103"/>
        <end position="192"/>
    </location>
</feature>
<protein>
    <recommendedName>
        <fullName evidence="16">Mitochondrial carnitine/acylcarnitine carrier protein</fullName>
    </recommendedName>
</protein>
<dbReference type="PANTHER" id="PTHR45624">
    <property type="entry name" value="MITOCHONDRIAL BASIC AMINO ACIDS TRANSPORTER-RELATED"/>
    <property type="match status" value="1"/>
</dbReference>
<dbReference type="Proteomes" id="UP000494256">
    <property type="component" value="Unassembled WGS sequence"/>
</dbReference>
<keyword evidence="14" id="KW-1185">Reference proteome</keyword>